<dbReference type="EMBL" id="CP023284">
    <property type="protein sequence ID" value="ATA54428.1"/>
    <property type="molecule type" value="Genomic_DNA"/>
</dbReference>
<keyword evidence="1" id="KW-0812">Transmembrane</keyword>
<accession>A0A250DJ81</accession>
<dbReference type="KEGG" id="vbo:CKY39_15280"/>
<organism evidence="3 5">
    <name type="scientific">Variovorax boronicumulans</name>
    <dbReference type="NCBI Taxonomy" id="436515"/>
    <lineage>
        <taxon>Bacteria</taxon>
        <taxon>Pseudomonadati</taxon>
        <taxon>Pseudomonadota</taxon>
        <taxon>Betaproteobacteria</taxon>
        <taxon>Burkholderiales</taxon>
        <taxon>Comamonadaceae</taxon>
        <taxon>Variovorax</taxon>
    </lineage>
</organism>
<reference evidence="3 5" key="1">
    <citation type="submission" date="2017-09" db="EMBL/GenBank/DDBJ databases">
        <title>The diverse metabolic capabilities of V. boronicumulans make it an excellent choice for continued studies on novel biodegradation.</title>
        <authorList>
            <person name="Sun S."/>
        </authorList>
    </citation>
    <scope>NUCLEOTIDE SEQUENCE [LARGE SCALE GENOMIC DNA]</scope>
    <source>
        <strain evidence="3 5">J1</strain>
    </source>
</reference>
<name>A0A250DJ81_9BURK</name>
<evidence type="ECO:0000259" key="2">
    <source>
        <dbReference type="Pfam" id="PF05707"/>
    </source>
</evidence>
<dbReference type="Proteomes" id="UP000217154">
    <property type="component" value="Chromosome"/>
</dbReference>
<protein>
    <submittedName>
        <fullName evidence="3">Zonular occludens toxin</fullName>
    </submittedName>
</protein>
<evidence type="ECO:0000313" key="4">
    <source>
        <dbReference type="EMBL" id="ATA55163.1"/>
    </source>
</evidence>
<proteinExistence type="predicted"/>
<gene>
    <name evidence="3" type="ORF">CKY39_15280</name>
    <name evidence="4" type="ORF">CKY39_19570</name>
</gene>
<dbReference type="RefSeq" id="WP_095745042.1">
    <property type="nucleotide sequence ID" value="NZ_CP023284.1"/>
</dbReference>
<keyword evidence="1" id="KW-0472">Membrane</keyword>
<dbReference type="InterPro" id="IPR027417">
    <property type="entry name" value="P-loop_NTPase"/>
</dbReference>
<dbReference type="Pfam" id="PF05707">
    <property type="entry name" value="Zot"/>
    <property type="match status" value="1"/>
</dbReference>
<evidence type="ECO:0000313" key="3">
    <source>
        <dbReference type="EMBL" id="ATA54428.1"/>
    </source>
</evidence>
<evidence type="ECO:0000313" key="5">
    <source>
        <dbReference type="Proteomes" id="UP000217154"/>
    </source>
</evidence>
<dbReference type="EMBL" id="CP023284">
    <property type="protein sequence ID" value="ATA55163.1"/>
    <property type="molecule type" value="Genomic_DNA"/>
</dbReference>
<dbReference type="SUPFAM" id="SSF52540">
    <property type="entry name" value="P-loop containing nucleoside triphosphate hydrolases"/>
    <property type="match status" value="1"/>
</dbReference>
<evidence type="ECO:0000256" key="1">
    <source>
        <dbReference type="SAM" id="Phobius"/>
    </source>
</evidence>
<feature type="domain" description="Zona occludens toxin N-terminal" evidence="2">
    <location>
        <begin position="45"/>
        <end position="168"/>
    </location>
</feature>
<dbReference type="AlphaFoldDB" id="A0A250DJ81"/>
<keyword evidence="1" id="KW-1133">Transmembrane helix</keyword>
<dbReference type="Gene3D" id="3.40.50.300">
    <property type="entry name" value="P-loop containing nucleotide triphosphate hydrolases"/>
    <property type="match status" value="1"/>
</dbReference>
<dbReference type="KEGG" id="vbo:CKY39_19570"/>
<feature type="transmembrane region" description="Helical" evidence="1">
    <location>
        <begin position="176"/>
        <end position="195"/>
    </location>
</feature>
<dbReference type="InterPro" id="IPR008900">
    <property type="entry name" value="Zot_N"/>
</dbReference>
<sequence>MITFISGAPGTGKTAALVSMLRELSKDRQMFVFGIPELKIPHTELTDPANWHNDVPDGAVIIIDEVQNVWRPRGPGNKVPDSVAKLETHRHRGLDFYIISQGPNLVDSNVRALIGRHVHLRELGVLGRWWYEWPECADNCRTAWKNAPIKKRYRLPKAIFKDYKSSSLHVKPVRSFPWMLVVMVAALVAVGVMGWRIWNTIIAKPGAAAALGVGATGAAAPTGLAKVVGTSTADTGPRLIDDRVDWIPRISSRPETAPAFDELRKVTVMPRIAAGYVMGKVVRCYTQQGTVAQLSDAECRQWLANPPFDPYVEVKVAQVGPTTQLFEKPVMEAAPAPSAVIIDAPGRRDPVGMRDAKR</sequence>